<gene>
    <name evidence="1" type="primary">ORF163907</name>
</gene>
<organism evidence="1">
    <name type="scientific">Arion vulgaris</name>
    <dbReference type="NCBI Taxonomy" id="1028688"/>
    <lineage>
        <taxon>Eukaryota</taxon>
        <taxon>Metazoa</taxon>
        <taxon>Spiralia</taxon>
        <taxon>Lophotrochozoa</taxon>
        <taxon>Mollusca</taxon>
        <taxon>Gastropoda</taxon>
        <taxon>Heterobranchia</taxon>
        <taxon>Euthyneura</taxon>
        <taxon>Panpulmonata</taxon>
        <taxon>Eupulmonata</taxon>
        <taxon>Stylommatophora</taxon>
        <taxon>Helicina</taxon>
        <taxon>Arionoidea</taxon>
        <taxon>Arionidae</taxon>
        <taxon>Arion</taxon>
    </lineage>
</organism>
<reference evidence="1" key="1">
    <citation type="submission" date="2014-12" db="EMBL/GenBank/DDBJ databases">
        <title>Insight into the proteome of Arion vulgaris.</title>
        <authorList>
            <person name="Aradska J."/>
            <person name="Bulat T."/>
            <person name="Smidak R."/>
            <person name="Sarate P."/>
            <person name="Gangsoo J."/>
            <person name="Sialana F."/>
            <person name="Bilban M."/>
            <person name="Lubec G."/>
        </authorList>
    </citation>
    <scope>NUCLEOTIDE SEQUENCE</scope>
    <source>
        <tissue evidence="1">Skin</tissue>
    </source>
</reference>
<proteinExistence type="predicted"/>
<name>A0A0B7B5A8_9EUPU</name>
<dbReference type="AlphaFoldDB" id="A0A0B7B5A8"/>
<evidence type="ECO:0000313" key="1">
    <source>
        <dbReference type="EMBL" id="CEK88223.1"/>
    </source>
</evidence>
<dbReference type="EMBL" id="HACG01041358">
    <property type="protein sequence ID" value="CEK88223.1"/>
    <property type="molecule type" value="Transcribed_RNA"/>
</dbReference>
<sequence length="77" mass="8556">MAVKTIAMADIPVFGYQYRVSVQEHQPLTKFCQDRAILVRPMVTAHFLLCENTGNPMKSAHGEPNQDVGRLAADIIT</sequence>
<protein>
    <submittedName>
        <fullName evidence="1">Uncharacterized protein</fullName>
    </submittedName>
</protein>
<accession>A0A0B7B5A8</accession>
<feature type="non-terminal residue" evidence="1">
    <location>
        <position position="77"/>
    </location>
</feature>